<evidence type="ECO:0000313" key="2">
    <source>
        <dbReference type="Proteomes" id="UP000439903"/>
    </source>
</evidence>
<organism evidence="1 2">
    <name type="scientific">Gigaspora margarita</name>
    <dbReference type="NCBI Taxonomy" id="4874"/>
    <lineage>
        <taxon>Eukaryota</taxon>
        <taxon>Fungi</taxon>
        <taxon>Fungi incertae sedis</taxon>
        <taxon>Mucoromycota</taxon>
        <taxon>Glomeromycotina</taxon>
        <taxon>Glomeromycetes</taxon>
        <taxon>Diversisporales</taxon>
        <taxon>Gigasporaceae</taxon>
        <taxon>Gigaspora</taxon>
    </lineage>
</organism>
<proteinExistence type="predicted"/>
<dbReference type="EMBL" id="WTPW01000360">
    <property type="protein sequence ID" value="KAF0519657.1"/>
    <property type="molecule type" value="Genomic_DNA"/>
</dbReference>
<accession>A0A8H4EMU9</accession>
<protein>
    <submittedName>
        <fullName evidence="1">Uncharacterized protein</fullName>
    </submittedName>
</protein>
<comment type="caution">
    <text evidence="1">The sequence shown here is derived from an EMBL/GenBank/DDBJ whole genome shotgun (WGS) entry which is preliminary data.</text>
</comment>
<reference evidence="1 2" key="1">
    <citation type="journal article" date="2019" name="Environ. Microbiol.">
        <title>At the nexus of three kingdoms: the genome of the mycorrhizal fungus Gigaspora margarita provides insights into plant, endobacterial and fungal interactions.</title>
        <authorList>
            <person name="Venice F."/>
            <person name="Ghignone S."/>
            <person name="Salvioli di Fossalunga A."/>
            <person name="Amselem J."/>
            <person name="Novero M."/>
            <person name="Xianan X."/>
            <person name="Sedzielewska Toro K."/>
            <person name="Morin E."/>
            <person name="Lipzen A."/>
            <person name="Grigoriev I.V."/>
            <person name="Henrissat B."/>
            <person name="Martin F.M."/>
            <person name="Bonfante P."/>
        </authorList>
    </citation>
    <scope>NUCLEOTIDE SEQUENCE [LARGE SCALE GENOMIC DNA]</scope>
    <source>
        <strain evidence="1 2">BEG34</strain>
    </source>
</reference>
<gene>
    <name evidence="1" type="ORF">F8M41_016511</name>
</gene>
<dbReference type="AlphaFoldDB" id="A0A8H4EMU9"/>
<sequence>MCLSPAVTVTKLGLELDLELEEGLLYNKTPQEAFLARKNIVVHSSAIHYPEYADLPYCEIITGKVVRFWVLKSTPGQLLDKFGFAIS</sequence>
<keyword evidence="2" id="KW-1185">Reference proteome</keyword>
<name>A0A8H4EMU9_GIGMA</name>
<evidence type="ECO:0000313" key="1">
    <source>
        <dbReference type="EMBL" id="KAF0519657.1"/>
    </source>
</evidence>
<dbReference type="Proteomes" id="UP000439903">
    <property type="component" value="Unassembled WGS sequence"/>
</dbReference>